<dbReference type="Pfam" id="PF00361">
    <property type="entry name" value="Proton_antipo_M"/>
    <property type="match status" value="1"/>
</dbReference>
<keyword evidence="5 10" id="KW-1133">Transmembrane helix</keyword>
<evidence type="ECO:0000256" key="8">
    <source>
        <dbReference type="ARBA" id="ARBA00032798"/>
    </source>
</evidence>
<evidence type="ECO:0000256" key="7">
    <source>
        <dbReference type="ARBA" id="ARBA00031584"/>
    </source>
</evidence>
<comment type="similarity">
    <text evidence="2">Belongs to the complex I subunit 4 family.</text>
</comment>
<dbReference type="GO" id="GO:0016020">
    <property type="term" value="C:membrane"/>
    <property type="evidence" value="ECO:0007669"/>
    <property type="project" value="UniProtKB-SubCell"/>
</dbReference>
<keyword evidence="13" id="KW-1185">Reference proteome</keyword>
<evidence type="ECO:0000256" key="4">
    <source>
        <dbReference type="ARBA" id="ARBA00022692"/>
    </source>
</evidence>
<dbReference type="PRINTS" id="PR01437">
    <property type="entry name" value="NUOXDRDTASE4"/>
</dbReference>
<organism evidence="12 13">
    <name type="scientific">Candidatus Deianiraea vastatrix</name>
    <dbReference type="NCBI Taxonomy" id="2163644"/>
    <lineage>
        <taxon>Bacteria</taxon>
        <taxon>Pseudomonadati</taxon>
        <taxon>Pseudomonadota</taxon>
        <taxon>Alphaproteobacteria</taxon>
        <taxon>Rickettsiales</taxon>
        <taxon>Candidatus Deianiraeaceae</taxon>
        <taxon>Candidatus Deianiraea</taxon>
    </lineage>
</organism>
<protein>
    <recommendedName>
        <fullName evidence="3">NADH-quinone oxidoreductase subunit M</fullName>
    </recommendedName>
    <alternativeName>
        <fullName evidence="7">NADH dehydrogenase I subunit M</fullName>
    </alternativeName>
    <alternativeName>
        <fullName evidence="8">NDH-1 subunit M</fullName>
    </alternativeName>
</protein>
<dbReference type="GO" id="GO:0015990">
    <property type="term" value="P:electron transport coupled proton transport"/>
    <property type="evidence" value="ECO:0007669"/>
    <property type="project" value="TreeGrafter"/>
</dbReference>
<feature type="transmembrane region" description="Helical" evidence="10">
    <location>
        <begin position="156"/>
        <end position="176"/>
    </location>
</feature>
<dbReference type="RefSeq" id="WP_146820534.1">
    <property type="nucleotide sequence ID" value="NZ_CP029077.1"/>
</dbReference>
<dbReference type="EMBL" id="CP029077">
    <property type="protein sequence ID" value="QED23249.1"/>
    <property type="molecule type" value="Genomic_DNA"/>
</dbReference>
<reference evidence="12 13" key="1">
    <citation type="journal article" date="2019" name="ISME J.">
        <title>Deianiraea, an extracellular bacterium associated with the ciliate Paramecium, suggests an alternative scenario for the evolution of Rickettsiales.</title>
        <authorList>
            <person name="Castelli M."/>
            <person name="Sabaneyeva E."/>
            <person name="Lanzoni O."/>
            <person name="Lebedeva N."/>
            <person name="Floriano A.M."/>
            <person name="Gaiarsa S."/>
            <person name="Benken K."/>
            <person name="Modeo L."/>
            <person name="Bandi C."/>
            <person name="Potekhin A."/>
            <person name="Sassera D."/>
            <person name="Petroni G."/>
        </authorList>
    </citation>
    <scope>NUCLEOTIDE SEQUENCE [LARGE SCALE GENOMIC DNA]</scope>
    <source>
        <strain evidence="12">CyL4-1</strain>
    </source>
</reference>
<feature type="transmembrane region" description="Helical" evidence="10">
    <location>
        <begin position="6"/>
        <end position="24"/>
    </location>
</feature>
<accession>A0A5B8XCZ5</accession>
<feature type="transmembrane region" description="Helical" evidence="10">
    <location>
        <begin position="236"/>
        <end position="256"/>
    </location>
</feature>
<dbReference type="InterPro" id="IPR001750">
    <property type="entry name" value="ND/Mrp_TM"/>
</dbReference>
<evidence type="ECO:0000256" key="9">
    <source>
        <dbReference type="RuleBase" id="RU000320"/>
    </source>
</evidence>
<comment type="subcellular location">
    <subcellularLocation>
        <location evidence="1">Endomembrane system</location>
        <topology evidence="1">Multi-pass membrane protein</topology>
    </subcellularLocation>
    <subcellularLocation>
        <location evidence="9">Membrane</location>
        <topology evidence="9">Multi-pass membrane protein</topology>
    </subcellularLocation>
</comment>
<dbReference type="Proteomes" id="UP000321934">
    <property type="component" value="Chromosome"/>
</dbReference>
<evidence type="ECO:0000313" key="13">
    <source>
        <dbReference type="Proteomes" id="UP000321934"/>
    </source>
</evidence>
<keyword evidence="4 9" id="KW-0812">Transmembrane</keyword>
<feature type="transmembrane region" description="Helical" evidence="10">
    <location>
        <begin position="31"/>
        <end position="51"/>
    </location>
</feature>
<dbReference type="GO" id="GO:0008137">
    <property type="term" value="F:NADH dehydrogenase (ubiquinone) activity"/>
    <property type="evidence" value="ECO:0007669"/>
    <property type="project" value="InterPro"/>
</dbReference>
<dbReference type="PANTHER" id="PTHR43507">
    <property type="entry name" value="NADH-UBIQUINONE OXIDOREDUCTASE CHAIN 4"/>
    <property type="match status" value="1"/>
</dbReference>
<dbReference type="GO" id="GO:0048039">
    <property type="term" value="F:ubiquinone binding"/>
    <property type="evidence" value="ECO:0007669"/>
    <property type="project" value="TreeGrafter"/>
</dbReference>
<name>A0A5B8XCZ5_9RICK</name>
<feature type="domain" description="NADH:quinone oxidoreductase/Mrp antiporter transmembrane" evidence="11">
    <location>
        <begin position="120"/>
        <end position="407"/>
    </location>
</feature>
<dbReference type="GO" id="GO:0012505">
    <property type="term" value="C:endomembrane system"/>
    <property type="evidence" value="ECO:0007669"/>
    <property type="project" value="UniProtKB-SubCell"/>
</dbReference>
<feature type="transmembrane region" description="Helical" evidence="10">
    <location>
        <begin position="294"/>
        <end position="313"/>
    </location>
</feature>
<keyword evidence="6 10" id="KW-0472">Membrane</keyword>
<evidence type="ECO:0000256" key="6">
    <source>
        <dbReference type="ARBA" id="ARBA00023136"/>
    </source>
</evidence>
<evidence type="ECO:0000256" key="5">
    <source>
        <dbReference type="ARBA" id="ARBA00022989"/>
    </source>
</evidence>
<feature type="transmembrane region" description="Helical" evidence="10">
    <location>
        <begin position="363"/>
        <end position="386"/>
    </location>
</feature>
<dbReference type="GO" id="GO:0003954">
    <property type="term" value="F:NADH dehydrogenase activity"/>
    <property type="evidence" value="ECO:0007669"/>
    <property type="project" value="TreeGrafter"/>
</dbReference>
<evidence type="ECO:0000256" key="3">
    <source>
        <dbReference type="ARBA" id="ARBA00019906"/>
    </source>
</evidence>
<evidence type="ECO:0000256" key="2">
    <source>
        <dbReference type="ARBA" id="ARBA00009025"/>
    </source>
</evidence>
<dbReference type="PANTHER" id="PTHR43507:SF1">
    <property type="entry name" value="NADH-UBIQUINONE OXIDOREDUCTASE CHAIN 4"/>
    <property type="match status" value="1"/>
</dbReference>
<proteinExistence type="inferred from homology"/>
<feature type="transmembrane region" description="Helical" evidence="10">
    <location>
        <begin position="268"/>
        <end position="287"/>
    </location>
</feature>
<evidence type="ECO:0000313" key="12">
    <source>
        <dbReference type="EMBL" id="QED23249.1"/>
    </source>
</evidence>
<dbReference type="InterPro" id="IPR003918">
    <property type="entry name" value="NADH_UbQ_OxRdtase"/>
</dbReference>
<sequence length="466" mass="51472">MFLNIAIISIYILNIFFNTFVKTLKDSVMRNIFIATSVSIFLLTICSFLTLDKFSIILQLKNIPILQIQETKLGNIFLLLTTLVSIFVAIDIKTSIKEKTSLYINLLIATNIALRLCFLSKDILSFFVFFEFSIIPVFFMILLWGGKKKIIAAKQFLIYTIFGSSFILAAIIYLYAKTGSSLPLQIANSGAFAVIPENVKITLLCMMCIGFFVKIPTFPFHTWLPLAHVQAPTGGSMLLAGILIKLGGFGIIQYLLPIFTPQIHIIQNYAIIIGLISLIYGSFVAMGQTDVKKMIAYSSIAHMSYVVCGIFSLNENGINGAIFQMISHGIVSAGLFYMIGIVYSRSHTRDINAYGDLYTICPFYAKVFILLSMASVGLPGTIGFIGEIMTITSLSKISGIYTILLASGAILGATYMLHLCRKLLFGDKANFTNLELSSNEKINLYLLSALTIILGIYPKIILGLFA</sequence>
<evidence type="ECO:0000256" key="10">
    <source>
        <dbReference type="SAM" id="Phobius"/>
    </source>
</evidence>
<feature type="transmembrane region" description="Helical" evidence="10">
    <location>
        <begin position="102"/>
        <end position="118"/>
    </location>
</feature>
<feature type="transmembrane region" description="Helical" evidence="10">
    <location>
        <begin position="398"/>
        <end position="421"/>
    </location>
</feature>
<evidence type="ECO:0000259" key="11">
    <source>
        <dbReference type="Pfam" id="PF00361"/>
    </source>
</evidence>
<dbReference type="NCBIfam" id="TIGR01972">
    <property type="entry name" value="NDH_I_M"/>
    <property type="match status" value="1"/>
</dbReference>
<evidence type="ECO:0000256" key="1">
    <source>
        <dbReference type="ARBA" id="ARBA00004127"/>
    </source>
</evidence>
<feature type="transmembrane region" description="Helical" evidence="10">
    <location>
        <begin position="71"/>
        <end position="90"/>
    </location>
</feature>
<dbReference type="GO" id="GO:0042773">
    <property type="term" value="P:ATP synthesis coupled electron transport"/>
    <property type="evidence" value="ECO:0007669"/>
    <property type="project" value="InterPro"/>
</dbReference>
<gene>
    <name evidence="12" type="ORF">Deia_00449</name>
</gene>
<dbReference type="AlphaFoldDB" id="A0A5B8XCZ5"/>
<feature type="transmembrane region" description="Helical" evidence="10">
    <location>
        <begin position="201"/>
        <end position="224"/>
    </location>
</feature>
<dbReference type="OrthoDB" id="9768329at2"/>
<feature type="transmembrane region" description="Helical" evidence="10">
    <location>
        <begin position="325"/>
        <end position="343"/>
    </location>
</feature>
<feature type="transmembrane region" description="Helical" evidence="10">
    <location>
        <begin position="442"/>
        <end position="465"/>
    </location>
</feature>
<feature type="transmembrane region" description="Helical" evidence="10">
    <location>
        <begin position="124"/>
        <end position="144"/>
    </location>
</feature>
<dbReference type="InterPro" id="IPR010227">
    <property type="entry name" value="NADH_Q_OxRdtase_chainM/4"/>
</dbReference>